<gene>
    <name evidence="2" type="ORF">PWYN_21460</name>
</gene>
<name>A0A098M583_9BACL</name>
<dbReference type="RefSeq" id="WP_036655796.1">
    <property type="nucleotide sequence ID" value="NZ_JQCR01000003.1"/>
</dbReference>
<evidence type="ECO:0000259" key="1">
    <source>
        <dbReference type="Pfam" id="PF11575"/>
    </source>
</evidence>
<sequence>MKDDLLIHELATQFDLQLSVPEGTLFSFAAADLVKEEKMQEFIECYKPLMKALDDTAVAAYFASWFSSAAMALQYSLSVFNTVPNMSLSNLTIHLVPASGYCRVVYVMNQWDTIKGPEDKVERDHWRHLVLADFYKNTAFPLIRCISALSGLAASQIWGQFPTKFNYYLEILIKGQDNADTIHQLQMDYESLKNDLSPEIFGLAKNPFQVQVRRIEDLADPEKTVQMRNRCCLYYLTEGGSYCYTCPRLNENERVDRREKFRDRKSRADSNK</sequence>
<dbReference type="AlphaFoldDB" id="A0A098M583"/>
<comment type="caution">
    <text evidence="2">The sequence shown here is derived from an EMBL/GenBank/DDBJ whole genome shotgun (WGS) entry which is preliminary data.</text>
</comment>
<dbReference type="InterPro" id="IPR024726">
    <property type="entry name" value="FhuF_C"/>
</dbReference>
<dbReference type="Pfam" id="PF11575">
    <property type="entry name" value="FhuF_C"/>
    <property type="match status" value="1"/>
</dbReference>
<dbReference type="OrthoDB" id="2819999at2"/>
<feature type="domain" description="Ferric siderophore reductase C-terminal" evidence="1">
    <location>
        <begin position="228"/>
        <end position="248"/>
    </location>
</feature>
<dbReference type="STRING" id="268407.PWYN_21460"/>
<organism evidence="2 3">
    <name type="scientific">Paenibacillus wynnii</name>
    <dbReference type="NCBI Taxonomy" id="268407"/>
    <lineage>
        <taxon>Bacteria</taxon>
        <taxon>Bacillati</taxon>
        <taxon>Bacillota</taxon>
        <taxon>Bacilli</taxon>
        <taxon>Bacillales</taxon>
        <taxon>Paenibacillaceae</taxon>
        <taxon>Paenibacillus</taxon>
    </lineage>
</organism>
<keyword evidence="3" id="KW-1185">Reference proteome</keyword>
<reference evidence="2 3" key="1">
    <citation type="submission" date="2014-08" db="EMBL/GenBank/DDBJ databases">
        <authorList>
            <person name="den Bakker H.C."/>
        </authorList>
    </citation>
    <scope>NUCLEOTIDE SEQUENCE [LARGE SCALE GENOMIC DNA]</scope>
    <source>
        <strain evidence="2 3">DSM 18334</strain>
    </source>
</reference>
<protein>
    <recommendedName>
        <fullName evidence="1">Ferric siderophore reductase C-terminal domain-containing protein</fullName>
    </recommendedName>
</protein>
<proteinExistence type="predicted"/>
<evidence type="ECO:0000313" key="2">
    <source>
        <dbReference type="EMBL" id="KGE17206.1"/>
    </source>
</evidence>
<dbReference type="eggNOG" id="COG4114">
    <property type="taxonomic scope" value="Bacteria"/>
</dbReference>
<dbReference type="GO" id="GO:0051537">
    <property type="term" value="F:2 iron, 2 sulfur cluster binding"/>
    <property type="evidence" value="ECO:0007669"/>
    <property type="project" value="InterPro"/>
</dbReference>
<reference evidence="2 3" key="2">
    <citation type="submission" date="2014-10" db="EMBL/GenBank/DDBJ databases">
        <title>Comparative genomics of the Paenibacillus odorifer group.</title>
        <authorList>
            <person name="Tsai Y.-C."/>
            <person name="Martin N."/>
            <person name="Korlach J."/>
            <person name="Wiedmann M."/>
        </authorList>
    </citation>
    <scope>NUCLEOTIDE SEQUENCE [LARGE SCALE GENOMIC DNA]</scope>
    <source>
        <strain evidence="2 3">DSM 18334</strain>
    </source>
</reference>
<accession>A0A098M583</accession>
<dbReference type="EMBL" id="JQCR01000003">
    <property type="protein sequence ID" value="KGE17206.1"/>
    <property type="molecule type" value="Genomic_DNA"/>
</dbReference>
<dbReference type="Proteomes" id="UP000029734">
    <property type="component" value="Unassembled WGS sequence"/>
</dbReference>
<evidence type="ECO:0000313" key="3">
    <source>
        <dbReference type="Proteomes" id="UP000029734"/>
    </source>
</evidence>